<dbReference type="NCBIfam" id="TIGR00778">
    <property type="entry name" value="ahpD_dom"/>
    <property type="match status" value="1"/>
</dbReference>
<dbReference type="KEGG" id="bkr:AAFP32_00795"/>
<dbReference type="InterPro" id="IPR029032">
    <property type="entry name" value="AhpD-like"/>
</dbReference>
<gene>
    <name evidence="2" type="ORF">AAFP32_00795</name>
</gene>
<dbReference type="Gene3D" id="1.20.1290.10">
    <property type="entry name" value="AhpD-like"/>
    <property type="match status" value="1"/>
</dbReference>
<organism evidence="2">
    <name type="scientific">Brevibacterium koreense</name>
    <dbReference type="NCBI Taxonomy" id="3140787"/>
    <lineage>
        <taxon>Bacteria</taxon>
        <taxon>Bacillati</taxon>
        <taxon>Actinomycetota</taxon>
        <taxon>Actinomycetes</taxon>
        <taxon>Micrococcales</taxon>
        <taxon>Brevibacteriaceae</taxon>
        <taxon>Brevibacterium</taxon>
    </lineage>
</organism>
<dbReference type="AlphaFoldDB" id="A0AAU7UMF5"/>
<sequence>MSGSTSNASRPFIDKIHPENDKNMAQAAAASRKASRAAGLDDGLIELVNTRVSQINGCRTCLSIHAPAARNAGVSQLKLDVLPSWHEAEIFTDEEFAALTLAESLTVLDKAADRDQIAADASQHLTTEQISAIEWSIILINAFNRISIASDHPVFGAQQD</sequence>
<dbReference type="SUPFAM" id="SSF69118">
    <property type="entry name" value="AhpD-like"/>
    <property type="match status" value="1"/>
</dbReference>
<reference evidence="2" key="1">
    <citation type="submission" date="2024-06" db="EMBL/GenBank/DDBJ databases">
        <title>Brevibacterium koreense sp. nov., isolated from jogae-jeotgal, a Korean fermented seafood.</title>
        <authorList>
            <person name="Whon T.W."/>
            <person name="Nam S."/>
            <person name="Kim Y."/>
        </authorList>
    </citation>
    <scope>NUCLEOTIDE SEQUENCE</scope>
    <source>
        <strain evidence="2">CBA3109</strain>
    </source>
</reference>
<evidence type="ECO:0000313" key="2">
    <source>
        <dbReference type="EMBL" id="XBV89303.1"/>
    </source>
</evidence>
<dbReference type="EMBL" id="CP158281">
    <property type="protein sequence ID" value="XBV89303.1"/>
    <property type="molecule type" value="Genomic_DNA"/>
</dbReference>
<dbReference type="Pfam" id="PF02627">
    <property type="entry name" value="CMD"/>
    <property type="match status" value="1"/>
</dbReference>
<dbReference type="PANTHER" id="PTHR34846">
    <property type="entry name" value="4-CARBOXYMUCONOLACTONE DECARBOXYLASE FAMILY PROTEIN (AFU_ORTHOLOGUE AFUA_6G11590)"/>
    <property type="match status" value="1"/>
</dbReference>
<dbReference type="InterPro" id="IPR003779">
    <property type="entry name" value="CMD-like"/>
</dbReference>
<dbReference type="PANTHER" id="PTHR34846:SF10">
    <property type="entry name" value="CYTOPLASMIC PROTEIN"/>
    <property type="match status" value="1"/>
</dbReference>
<evidence type="ECO:0000259" key="1">
    <source>
        <dbReference type="Pfam" id="PF02627"/>
    </source>
</evidence>
<dbReference type="GO" id="GO:0051920">
    <property type="term" value="F:peroxiredoxin activity"/>
    <property type="evidence" value="ECO:0007669"/>
    <property type="project" value="InterPro"/>
</dbReference>
<accession>A0AAU7UMF5</accession>
<feature type="domain" description="Carboxymuconolactone decarboxylase-like" evidence="1">
    <location>
        <begin position="26"/>
        <end position="103"/>
    </location>
</feature>
<proteinExistence type="predicted"/>
<dbReference type="InterPro" id="IPR004675">
    <property type="entry name" value="AhpD_core"/>
</dbReference>
<name>A0AAU7UMF5_9MICO</name>
<dbReference type="RefSeq" id="WP_350270209.1">
    <property type="nucleotide sequence ID" value="NZ_CP158281.1"/>
</dbReference>
<protein>
    <submittedName>
        <fullName evidence="2">Carboxymuconolactone decarboxylase family protein</fullName>
    </submittedName>
</protein>